<evidence type="ECO:0000313" key="1">
    <source>
        <dbReference type="EMBL" id="PYH93615.1"/>
    </source>
</evidence>
<reference evidence="1 2" key="1">
    <citation type="submission" date="2018-02" db="EMBL/GenBank/DDBJ databases">
        <title>The genomes of Aspergillus section Nigri reveals drivers in fungal speciation.</title>
        <authorList>
            <consortium name="DOE Joint Genome Institute"/>
            <person name="Vesth T.C."/>
            <person name="Nybo J."/>
            <person name="Theobald S."/>
            <person name="Brandl J."/>
            <person name="Frisvad J.C."/>
            <person name="Nielsen K.F."/>
            <person name="Lyhne E.K."/>
            <person name="Kogle M.E."/>
            <person name="Kuo A."/>
            <person name="Riley R."/>
            <person name="Clum A."/>
            <person name="Nolan M."/>
            <person name="Lipzen A."/>
            <person name="Salamov A."/>
            <person name="Henrissat B."/>
            <person name="Wiebenga A."/>
            <person name="De vries R.P."/>
            <person name="Grigoriev I.V."/>
            <person name="Mortensen U.H."/>
            <person name="Andersen M.R."/>
            <person name="Baker S.E."/>
        </authorList>
    </citation>
    <scope>NUCLEOTIDE SEQUENCE [LARGE SCALE GENOMIC DNA]</scope>
    <source>
        <strain evidence="1 2">CBS 707.79</strain>
    </source>
</reference>
<dbReference type="Proteomes" id="UP000247810">
    <property type="component" value="Unassembled WGS sequence"/>
</dbReference>
<dbReference type="PANTHER" id="PTHR36091">
    <property type="entry name" value="ALTERED INHERITANCE OF MITOCHONDRIA PROTEIN 9, MITOCHONDRIAL"/>
    <property type="match status" value="1"/>
</dbReference>
<keyword evidence="2" id="KW-1185">Reference proteome</keyword>
<accession>A0A319D829</accession>
<dbReference type="PANTHER" id="PTHR36091:SF1">
    <property type="entry name" value="ALTERED INHERITANCE OF MITOCHONDRIA PROTEIN 9, MITOCHONDRIAL"/>
    <property type="match status" value="1"/>
</dbReference>
<protein>
    <submittedName>
        <fullName evidence="1">Uncharacterized protein</fullName>
    </submittedName>
</protein>
<dbReference type="GO" id="GO:0005739">
    <property type="term" value="C:mitochondrion"/>
    <property type="evidence" value="ECO:0007669"/>
    <property type="project" value="TreeGrafter"/>
</dbReference>
<gene>
    <name evidence="1" type="ORF">BO71DRAFT_450625</name>
</gene>
<dbReference type="InterPro" id="IPR051035">
    <property type="entry name" value="Mito_inheritance_9"/>
</dbReference>
<dbReference type="EMBL" id="KZ825889">
    <property type="protein sequence ID" value="PYH93615.1"/>
    <property type="molecule type" value="Genomic_DNA"/>
</dbReference>
<sequence>MQGLYKASKLFREQSRLFIDSRRDLQPLKQNCSANLKFNISVLQQIAGCIASSRYVEIMKIPEGLYNKIFSLKMENGREILARIPNPNTGYPQRVVASEVATLDFYIFIERGAMSEAQHFGLVKSLVEIEQKLVNVKFPLHGSLYYKSTYYYSGNTVDPIEPVKKVMSDFVIEGTAQEYLLSVVNREIAVIQNLGPSISSNMSMLLEKTKQSCNNIINWQGVYTAPLFLQARFPSIFNYNNPYPWGAVQPKLPKDFDTLSQSEKELAKDTLVRLRLKKFYELALRKFNQSLVMAIDIIRNNNNPTTFIFYIVEQSSQDERRGLVNKWADIFSEFNSLRTDIVGKDGWNNNRAILELL</sequence>
<dbReference type="VEuPathDB" id="FungiDB:BO71DRAFT_450625"/>
<name>A0A319D829_9EURO</name>
<dbReference type="OrthoDB" id="2906425at2759"/>
<proteinExistence type="predicted"/>
<organism evidence="1 2">
    <name type="scientific">Aspergillus ellipticus CBS 707.79</name>
    <dbReference type="NCBI Taxonomy" id="1448320"/>
    <lineage>
        <taxon>Eukaryota</taxon>
        <taxon>Fungi</taxon>
        <taxon>Dikarya</taxon>
        <taxon>Ascomycota</taxon>
        <taxon>Pezizomycotina</taxon>
        <taxon>Eurotiomycetes</taxon>
        <taxon>Eurotiomycetidae</taxon>
        <taxon>Eurotiales</taxon>
        <taxon>Aspergillaceae</taxon>
        <taxon>Aspergillus</taxon>
        <taxon>Aspergillus subgen. Circumdati</taxon>
    </lineage>
</organism>
<dbReference type="STRING" id="1448320.A0A319D829"/>
<evidence type="ECO:0000313" key="2">
    <source>
        <dbReference type="Proteomes" id="UP000247810"/>
    </source>
</evidence>
<dbReference type="AlphaFoldDB" id="A0A319D829"/>